<reference evidence="3 4" key="1">
    <citation type="submission" date="2024-04" db="EMBL/GenBank/DDBJ databases">
        <title>Tritrichomonas musculus Genome.</title>
        <authorList>
            <person name="Alves-Ferreira E."/>
            <person name="Grigg M."/>
            <person name="Lorenzi H."/>
            <person name="Galac M."/>
        </authorList>
    </citation>
    <scope>NUCLEOTIDE SEQUENCE [LARGE SCALE GENOMIC DNA]</scope>
    <source>
        <strain evidence="3 4">EAF2021</strain>
    </source>
</reference>
<keyword evidence="1" id="KW-0175">Coiled coil</keyword>
<accession>A0ABR2L937</accession>
<keyword evidence="4" id="KW-1185">Reference proteome</keyword>
<evidence type="ECO:0000256" key="2">
    <source>
        <dbReference type="SAM" id="MobiDB-lite"/>
    </source>
</evidence>
<dbReference type="EMBL" id="JAPFFF010000001">
    <property type="protein sequence ID" value="KAK8899252.1"/>
    <property type="molecule type" value="Genomic_DNA"/>
</dbReference>
<feature type="region of interest" description="Disordered" evidence="2">
    <location>
        <begin position="341"/>
        <end position="365"/>
    </location>
</feature>
<evidence type="ECO:0000313" key="3">
    <source>
        <dbReference type="EMBL" id="KAK8899252.1"/>
    </source>
</evidence>
<evidence type="ECO:0000313" key="4">
    <source>
        <dbReference type="Proteomes" id="UP001470230"/>
    </source>
</evidence>
<feature type="coiled-coil region" evidence="1">
    <location>
        <begin position="106"/>
        <end position="133"/>
    </location>
</feature>
<feature type="coiled-coil region" evidence="1">
    <location>
        <begin position="213"/>
        <end position="247"/>
    </location>
</feature>
<feature type="compositionally biased region" description="Polar residues" evidence="2">
    <location>
        <begin position="342"/>
        <end position="364"/>
    </location>
</feature>
<evidence type="ECO:0000256" key="1">
    <source>
        <dbReference type="SAM" id="Coils"/>
    </source>
</evidence>
<organism evidence="3 4">
    <name type="scientific">Tritrichomonas musculus</name>
    <dbReference type="NCBI Taxonomy" id="1915356"/>
    <lineage>
        <taxon>Eukaryota</taxon>
        <taxon>Metamonada</taxon>
        <taxon>Parabasalia</taxon>
        <taxon>Tritrichomonadida</taxon>
        <taxon>Tritrichomonadidae</taxon>
        <taxon>Tritrichomonas</taxon>
    </lineage>
</organism>
<dbReference type="Proteomes" id="UP001470230">
    <property type="component" value="Unassembled WGS sequence"/>
</dbReference>
<proteinExistence type="predicted"/>
<comment type="caution">
    <text evidence="3">The sequence shown here is derived from an EMBL/GenBank/DDBJ whole genome shotgun (WGS) entry which is preliminary data.</text>
</comment>
<protein>
    <submittedName>
        <fullName evidence="3">Uncharacterized protein</fullName>
    </submittedName>
</protein>
<gene>
    <name evidence="3" type="ORF">M9Y10_001563</name>
</gene>
<sequence length="401" mass="45386">MENFKIENIGVDDGVREILGFFHHRISQQEKDIALINRRVAELIQNSKSSDQSTVQAFMEASNCRLDGFSASIQSLADQIVQLTMPNQVHCIDTLTKSKNSIIELKNEVSDEISQINTEISLLKNQMIQLSLEHHQDEITNDNESDLPEKKNTKLNLKSKKNKKNKTIKNNLSTISIFDISPSTNSPKQEYLSSIELITNEINQIKMKINNDNDISNQKFERTNKRIDEIEEKLQLLLNAQSQSNETNLINNQNNFKKVGFDFTSKNENNNEIEKNGATLGNRSTNCNSQNEIESPNTINNIPSSDSINLLTVSDLDLKNRISQKGSLGTINYNYSDKPKSFASTDKMNRNGSSPKIAQNQTPRKATAHYTIINGDCLKRPGSQMVQKRGYYKNGPQKYPL</sequence>
<name>A0ABR2L937_9EUKA</name>